<gene>
    <name evidence="1" type="ORF">PHLCEN_2v1158</name>
</gene>
<evidence type="ECO:0000313" key="1">
    <source>
        <dbReference type="EMBL" id="PSS37016.1"/>
    </source>
</evidence>
<name>A0A2R6S416_9APHY</name>
<dbReference type="EMBL" id="MLYV02000088">
    <property type="protein sequence ID" value="PSS37016.1"/>
    <property type="molecule type" value="Genomic_DNA"/>
</dbReference>
<proteinExistence type="predicted"/>
<accession>A0A2R6S416</accession>
<organism evidence="1 2">
    <name type="scientific">Hermanssonia centrifuga</name>
    <dbReference type="NCBI Taxonomy" id="98765"/>
    <lineage>
        <taxon>Eukaryota</taxon>
        <taxon>Fungi</taxon>
        <taxon>Dikarya</taxon>
        <taxon>Basidiomycota</taxon>
        <taxon>Agaricomycotina</taxon>
        <taxon>Agaricomycetes</taxon>
        <taxon>Polyporales</taxon>
        <taxon>Meruliaceae</taxon>
        <taxon>Hermanssonia</taxon>
    </lineage>
</organism>
<sequence length="133" mass="14874">MATTHTPYMIYGYVTPEEYLINRGYMVAHKQRKKPSARPSDNVRVAVHDIMDQAAIHNKHSSKLVIVHLADDPLRTPEREYAIAVASNDSNDGLPNSLPDSDIVERLKKVLGARHAPGWFVAEMSNEDIPSRG</sequence>
<dbReference type="Proteomes" id="UP000186601">
    <property type="component" value="Unassembled WGS sequence"/>
</dbReference>
<reference evidence="1 2" key="1">
    <citation type="submission" date="2018-02" db="EMBL/GenBank/DDBJ databases">
        <title>Genome sequence of the basidiomycete white-rot fungus Phlebia centrifuga.</title>
        <authorList>
            <person name="Granchi Z."/>
            <person name="Peng M."/>
            <person name="de Vries R.P."/>
            <person name="Hilden K."/>
            <person name="Makela M.R."/>
            <person name="Grigoriev I."/>
            <person name="Riley R."/>
        </authorList>
    </citation>
    <scope>NUCLEOTIDE SEQUENCE [LARGE SCALE GENOMIC DNA]</scope>
    <source>
        <strain evidence="1 2">FBCC195</strain>
    </source>
</reference>
<comment type="caution">
    <text evidence="1">The sequence shown here is derived from an EMBL/GenBank/DDBJ whole genome shotgun (WGS) entry which is preliminary data.</text>
</comment>
<keyword evidence="2" id="KW-1185">Reference proteome</keyword>
<dbReference type="AlphaFoldDB" id="A0A2R6S416"/>
<evidence type="ECO:0000313" key="2">
    <source>
        <dbReference type="Proteomes" id="UP000186601"/>
    </source>
</evidence>
<dbReference type="OrthoDB" id="10442751at2759"/>
<protein>
    <submittedName>
        <fullName evidence="1">Uncharacterized protein</fullName>
    </submittedName>
</protein>